<dbReference type="Proteomes" id="UP000471465">
    <property type="component" value="Unassembled WGS sequence"/>
</dbReference>
<evidence type="ECO:0000313" key="1">
    <source>
        <dbReference type="EMBL" id="KAF0568282.1"/>
    </source>
</evidence>
<protein>
    <submittedName>
        <fullName evidence="1">Uncharacterized protein</fullName>
    </submittedName>
</protein>
<evidence type="ECO:0000313" key="2">
    <source>
        <dbReference type="Proteomes" id="UP000471465"/>
    </source>
</evidence>
<keyword evidence="2" id="KW-1185">Reference proteome</keyword>
<gene>
    <name evidence="1" type="ORF">FQV37_1147</name>
</gene>
<proteinExistence type="predicted"/>
<organism evidence="1 2">
    <name type="scientific">Psychrobacter nivimaris</name>
    <dbReference type="NCBI Taxonomy" id="281738"/>
    <lineage>
        <taxon>Bacteria</taxon>
        <taxon>Pseudomonadati</taxon>
        <taxon>Pseudomonadota</taxon>
        <taxon>Gammaproteobacteria</taxon>
        <taxon>Moraxellales</taxon>
        <taxon>Moraxellaceae</taxon>
        <taxon>Psychrobacter</taxon>
    </lineage>
</organism>
<name>A0A6N7BYY9_9GAMM</name>
<sequence>MQENGLSVNYTLTDTIIIADANQTARVTLPKLNEQIISAHF</sequence>
<dbReference type="AlphaFoldDB" id="A0A6N7BYY9"/>
<reference evidence="1 2" key="1">
    <citation type="submission" date="2019-09" db="EMBL/GenBank/DDBJ databases">
        <title>Draft genome sequence of Psychrobacter nivimaris LAMA 639, in search for biotechnological relevant genes.</title>
        <authorList>
            <person name="Lima A.O.S."/>
            <person name="Staloch B.E.K."/>
            <person name="Freitas R.C."/>
            <person name="Niero H."/>
            <person name="Silva M.A.C."/>
        </authorList>
    </citation>
    <scope>NUCLEOTIDE SEQUENCE [LARGE SCALE GENOMIC DNA]</scope>
    <source>
        <strain evidence="1 2">LAMA 639</strain>
    </source>
</reference>
<accession>A0A6N7BYY9</accession>
<comment type="caution">
    <text evidence="1">The sequence shown here is derived from an EMBL/GenBank/DDBJ whole genome shotgun (WGS) entry which is preliminary data.</text>
</comment>
<dbReference type="EMBL" id="VZIZ01000021">
    <property type="protein sequence ID" value="KAF0568282.1"/>
    <property type="molecule type" value="Genomic_DNA"/>
</dbReference>